<protein>
    <submittedName>
        <fullName evidence="5">NUDIX domain-containing protein</fullName>
    </submittedName>
</protein>
<comment type="cofactor">
    <cofactor evidence="1">
        <name>Mg(2+)</name>
        <dbReference type="ChEBI" id="CHEBI:18420"/>
    </cofactor>
</comment>
<organism evidence="5 6">
    <name type="scientific">Marinicrinis lubricantis</name>
    <dbReference type="NCBI Taxonomy" id="2086470"/>
    <lineage>
        <taxon>Bacteria</taxon>
        <taxon>Bacillati</taxon>
        <taxon>Bacillota</taxon>
        <taxon>Bacilli</taxon>
        <taxon>Bacillales</taxon>
        <taxon>Paenibacillaceae</taxon>
    </lineage>
</organism>
<dbReference type="PANTHER" id="PTHR43222">
    <property type="entry name" value="NUDIX HYDROLASE 23"/>
    <property type="match status" value="1"/>
</dbReference>
<dbReference type="InterPro" id="IPR000086">
    <property type="entry name" value="NUDIX_hydrolase_dom"/>
</dbReference>
<evidence type="ECO:0000259" key="4">
    <source>
        <dbReference type="PROSITE" id="PS51462"/>
    </source>
</evidence>
<sequence>MRRWESGTVLVHQLKFNICFIKQGEKILLLNRERPSWMGAWNGVGGKLEPGETPRESVLREVFEETGIALEEVYFKGIVTWFVDGMSSGGMYVYFAELPPDFHYETPIKTDEGILDWKEMQWIMHPENQGVVHNIPKSMERMFGDHGCFEHRCYYENEQFVRDEFIEIGKDVEFQTCQGLEQ</sequence>
<keyword evidence="3" id="KW-0460">Magnesium</keyword>
<gene>
    <name evidence="5" type="ORF">ACFPXP_10860</name>
</gene>
<name>A0ABW1IP83_9BACL</name>
<comment type="caution">
    <text evidence="5">The sequence shown here is derived from an EMBL/GenBank/DDBJ whole genome shotgun (WGS) entry which is preliminary data.</text>
</comment>
<dbReference type="Proteomes" id="UP001596250">
    <property type="component" value="Unassembled WGS sequence"/>
</dbReference>
<accession>A0ABW1IP83</accession>
<feature type="domain" description="Nudix hydrolase" evidence="4">
    <location>
        <begin position="1"/>
        <end position="144"/>
    </location>
</feature>
<dbReference type="PANTHER" id="PTHR43222:SF2">
    <property type="entry name" value="NUDIX HYDROLASE 23, CHLOROPLASTIC"/>
    <property type="match status" value="1"/>
</dbReference>
<evidence type="ECO:0000313" key="6">
    <source>
        <dbReference type="Proteomes" id="UP001596250"/>
    </source>
</evidence>
<keyword evidence="6" id="KW-1185">Reference proteome</keyword>
<dbReference type="SUPFAM" id="SSF55811">
    <property type="entry name" value="Nudix"/>
    <property type="match status" value="1"/>
</dbReference>
<keyword evidence="2" id="KW-0378">Hydrolase</keyword>
<dbReference type="InterPro" id="IPR015797">
    <property type="entry name" value="NUDIX_hydrolase-like_dom_sf"/>
</dbReference>
<evidence type="ECO:0000256" key="3">
    <source>
        <dbReference type="ARBA" id="ARBA00022842"/>
    </source>
</evidence>
<evidence type="ECO:0000256" key="2">
    <source>
        <dbReference type="ARBA" id="ARBA00022801"/>
    </source>
</evidence>
<dbReference type="PROSITE" id="PS51462">
    <property type="entry name" value="NUDIX"/>
    <property type="match status" value="1"/>
</dbReference>
<dbReference type="EMBL" id="JBHSQV010000142">
    <property type="protein sequence ID" value="MFC5986915.1"/>
    <property type="molecule type" value="Genomic_DNA"/>
</dbReference>
<dbReference type="PRINTS" id="PR00502">
    <property type="entry name" value="NUDIXFAMILY"/>
</dbReference>
<evidence type="ECO:0000256" key="1">
    <source>
        <dbReference type="ARBA" id="ARBA00001946"/>
    </source>
</evidence>
<dbReference type="Pfam" id="PF00293">
    <property type="entry name" value="NUDIX"/>
    <property type="match status" value="1"/>
</dbReference>
<dbReference type="CDD" id="cd18886">
    <property type="entry name" value="NUDIX_MutT_Nudt1"/>
    <property type="match status" value="1"/>
</dbReference>
<proteinExistence type="predicted"/>
<dbReference type="Gene3D" id="3.90.79.10">
    <property type="entry name" value="Nucleoside Triphosphate Pyrophosphohydrolase"/>
    <property type="match status" value="1"/>
</dbReference>
<dbReference type="RefSeq" id="WP_379894236.1">
    <property type="nucleotide sequence ID" value="NZ_JBHSQV010000142.1"/>
</dbReference>
<dbReference type="InterPro" id="IPR020476">
    <property type="entry name" value="Nudix_hydrolase"/>
</dbReference>
<reference evidence="6" key="1">
    <citation type="journal article" date="2019" name="Int. J. Syst. Evol. Microbiol.">
        <title>The Global Catalogue of Microorganisms (GCM) 10K type strain sequencing project: providing services to taxonomists for standard genome sequencing and annotation.</title>
        <authorList>
            <consortium name="The Broad Institute Genomics Platform"/>
            <consortium name="The Broad Institute Genome Sequencing Center for Infectious Disease"/>
            <person name="Wu L."/>
            <person name="Ma J."/>
        </authorList>
    </citation>
    <scope>NUCLEOTIDE SEQUENCE [LARGE SCALE GENOMIC DNA]</scope>
    <source>
        <strain evidence="6">CCM 8749</strain>
    </source>
</reference>
<evidence type="ECO:0000313" key="5">
    <source>
        <dbReference type="EMBL" id="MFC5986915.1"/>
    </source>
</evidence>